<dbReference type="KEGG" id="dosa:Os10g0567200"/>
<name>A0A0P0XXX6_ORYSJ</name>
<dbReference type="Proteomes" id="UP000000763">
    <property type="component" value="Chromosome 10"/>
</dbReference>
<reference evidence="1 2" key="1">
    <citation type="journal article" date="2005" name="Nature">
        <title>The map-based sequence of the rice genome.</title>
        <authorList>
            <consortium name="International rice genome sequencing project (IRGSP)"/>
            <person name="Matsumoto T."/>
            <person name="Wu J."/>
            <person name="Kanamori H."/>
            <person name="Katayose Y."/>
            <person name="Fujisawa M."/>
            <person name="Namiki N."/>
            <person name="Mizuno H."/>
            <person name="Yamamoto K."/>
            <person name="Antonio B.A."/>
            <person name="Baba T."/>
            <person name="Sakata K."/>
            <person name="Nagamura Y."/>
            <person name="Aoki H."/>
            <person name="Arikawa K."/>
            <person name="Arita K."/>
            <person name="Bito T."/>
            <person name="Chiden Y."/>
            <person name="Fujitsuka N."/>
            <person name="Fukunaka R."/>
            <person name="Hamada M."/>
            <person name="Harada C."/>
            <person name="Hayashi A."/>
            <person name="Hijishita S."/>
            <person name="Honda M."/>
            <person name="Hosokawa S."/>
            <person name="Ichikawa Y."/>
            <person name="Idonuma A."/>
            <person name="Iijima M."/>
            <person name="Ikeda M."/>
            <person name="Ikeno M."/>
            <person name="Ito K."/>
            <person name="Ito S."/>
            <person name="Ito T."/>
            <person name="Ito Y."/>
            <person name="Ito Y."/>
            <person name="Iwabuchi A."/>
            <person name="Kamiya K."/>
            <person name="Karasawa W."/>
            <person name="Kurita K."/>
            <person name="Katagiri S."/>
            <person name="Kikuta A."/>
            <person name="Kobayashi H."/>
            <person name="Kobayashi N."/>
            <person name="Machita K."/>
            <person name="Maehara T."/>
            <person name="Masukawa M."/>
            <person name="Mizubayashi T."/>
            <person name="Mukai Y."/>
            <person name="Nagasaki H."/>
            <person name="Nagata Y."/>
            <person name="Naito S."/>
            <person name="Nakashima M."/>
            <person name="Nakama Y."/>
            <person name="Nakamichi Y."/>
            <person name="Nakamura M."/>
            <person name="Meguro A."/>
            <person name="Negishi M."/>
            <person name="Ohta I."/>
            <person name="Ohta T."/>
            <person name="Okamoto M."/>
            <person name="Ono N."/>
            <person name="Saji S."/>
            <person name="Sakaguchi M."/>
            <person name="Sakai K."/>
            <person name="Shibata M."/>
            <person name="Shimokawa T."/>
            <person name="Song J."/>
            <person name="Takazaki Y."/>
            <person name="Terasawa K."/>
            <person name="Tsugane M."/>
            <person name="Tsuji K."/>
            <person name="Ueda S."/>
            <person name="Waki K."/>
            <person name="Yamagata H."/>
            <person name="Yamamoto M."/>
            <person name="Yamamoto S."/>
            <person name="Yamane H."/>
            <person name="Yoshiki S."/>
            <person name="Yoshihara R."/>
            <person name="Yukawa K."/>
            <person name="Zhong H."/>
            <person name="Yano M."/>
            <person name="Yuan Q."/>
            <person name="Ouyang S."/>
            <person name="Liu J."/>
            <person name="Jones K.M."/>
            <person name="Gansberger K."/>
            <person name="Moffat K."/>
            <person name="Hill J."/>
            <person name="Bera J."/>
            <person name="Fadrosh D."/>
            <person name="Jin S."/>
            <person name="Johri S."/>
            <person name="Kim M."/>
            <person name="Overton L."/>
            <person name="Reardon M."/>
            <person name="Tsitrin T."/>
            <person name="Vuong H."/>
            <person name="Weaver B."/>
            <person name="Ciecko A."/>
            <person name="Tallon L."/>
            <person name="Jackson J."/>
            <person name="Pai G."/>
            <person name="Aken S.V."/>
            <person name="Utterback T."/>
            <person name="Reidmuller S."/>
            <person name="Feldblyum T."/>
            <person name="Hsiao J."/>
            <person name="Zismann V."/>
            <person name="Iobst S."/>
            <person name="de Vazeille A.R."/>
            <person name="Buell C.R."/>
            <person name="Ying K."/>
            <person name="Li Y."/>
            <person name="Lu T."/>
            <person name="Huang Y."/>
            <person name="Zhao Q."/>
            <person name="Feng Q."/>
            <person name="Zhang L."/>
            <person name="Zhu J."/>
            <person name="Weng Q."/>
            <person name="Mu J."/>
            <person name="Lu Y."/>
            <person name="Fan D."/>
            <person name="Liu Y."/>
            <person name="Guan J."/>
            <person name="Zhang Y."/>
            <person name="Yu S."/>
            <person name="Liu X."/>
            <person name="Zhang Y."/>
            <person name="Hong G."/>
            <person name="Han B."/>
            <person name="Choisne N."/>
            <person name="Demange N."/>
            <person name="Orjeda G."/>
            <person name="Samain S."/>
            <person name="Cattolico L."/>
            <person name="Pelletier E."/>
            <person name="Couloux A."/>
            <person name="Segurens B."/>
            <person name="Wincker P."/>
            <person name="D'Hont A."/>
            <person name="Scarpelli C."/>
            <person name="Weissenbach J."/>
            <person name="Salanoubat M."/>
            <person name="Quetier F."/>
            <person name="Yu Y."/>
            <person name="Kim H.R."/>
            <person name="Rambo T."/>
            <person name="Currie J."/>
            <person name="Collura K."/>
            <person name="Luo M."/>
            <person name="Yang T."/>
            <person name="Ammiraju J.S.S."/>
            <person name="Engler F."/>
            <person name="Soderlund C."/>
            <person name="Wing R.A."/>
            <person name="Palmer L.E."/>
            <person name="de la Bastide M."/>
            <person name="Spiegel L."/>
            <person name="Nascimento L."/>
            <person name="Zutavern T."/>
            <person name="O'Shaughnessy A."/>
            <person name="Dike S."/>
            <person name="Dedhia N."/>
            <person name="Preston R."/>
            <person name="Balija V."/>
            <person name="McCombie W.R."/>
            <person name="Chow T."/>
            <person name="Chen H."/>
            <person name="Chung M."/>
            <person name="Chen C."/>
            <person name="Shaw J."/>
            <person name="Wu H."/>
            <person name="Hsiao K."/>
            <person name="Chao Y."/>
            <person name="Chu M."/>
            <person name="Cheng C."/>
            <person name="Hour A."/>
            <person name="Lee P."/>
            <person name="Lin S."/>
            <person name="Lin Y."/>
            <person name="Liou J."/>
            <person name="Liu S."/>
            <person name="Hsing Y."/>
            <person name="Raghuvanshi S."/>
            <person name="Mohanty A."/>
            <person name="Bharti A.K."/>
            <person name="Gaur A."/>
            <person name="Gupta V."/>
            <person name="Kumar D."/>
            <person name="Ravi V."/>
            <person name="Vij S."/>
            <person name="Kapur A."/>
            <person name="Khurana P."/>
            <person name="Khurana P."/>
            <person name="Khurana J.P."/>
            <person name="Tyagi A.K."/>
            <person name="Gaikwad K."/>
            <person name="Singh A."/>
            <person name="Dalal V."/>
            <person name="Srivastava S."/>
            <person name="Dixit A."/>
            <person name="Pal A.K."/>
            <person name="Ghazi I.A."/>
            <person name="Yadav M."/>
            <person name="Pandit A."/>
            <person name="Bhargava A."/>
            <person name="Sureshbabu K."/>
            <person name="Batra K."/>
            <person name="Sharma T.R."/>
            <person name="Mohapatra T."/>
            <person name="Singh N.K."/>
            <person name="Messing J."/>
            <person name="Nelson A.B."/>
            <person name="Fuks G."/>
            <person name="Kavchok S."/>
            <person name="Keizer G."/>
            <person name="Linton E."/>
            <person name="Llaca V."/>
            <person name="Song R."/>
            <person name="Tanyolac B."/>
            <person name="Young S."/>
            <person name="Ho-Il K."/>
            <person name="Hahn J.H."/>
            <person name="Sangsakoo G."/>
            <person name="Vanavichit A."/>
            <person name="de Mattos Luiz.A.T."/>
            <person name="Zimmer P.D."/>
            <person name="Malone G."/>
            <person name="Dellagostin O."/>
            <person name="de Oliveira A.C."/>
            <person name="Bevan M."/>
            <person name="Bancroft I."/>
            <person name="Minx P."/>
            <person name="Cordum H."/>
            <person name="Wilson R."/>
            <person name="Cheng Z."/>
            <person name="Jin W."/>
            <person name="Jiang J."/>
            <person name="Leong S.A."/>
            <person name="Iwama H."/>
            <person name="Gojobori T."/>
            <person name="Itoh T."/>
            <person name="Niimura Y."/>
            <person name="Fujii Y."/>
            <person name="Habara T."/>
            <person name="Sakai H."/>
            <person name="Sato Y."/>
            <person name="Wilson G."/>
            <person name="Kumar K."/>
            <person name="McCouch S."/>
            <person name="Juretic N."/>
            <person name="Hoen D."/>
            <person name="Wright S."/>
            <person name="Bruskiewich R."/>
            <person name="Bureau T."/>
            <person name="Miyao A."/>
            <person name="Hirochika H."/>
            <person name="Nishikawa T."/>
            <person name="Kadowaki K."/>
            <person name="Sugiura M."/>
            <person name="Burr B."/>
            <person name="Sasaki T."/>
        </authorList>
    </citation>
    <scope>NUCLEOTIDE SEQUENCE [LARGE SCALE GENOMIC DNA]</scope>
    <source>
        <strain evidence="2">cv. Nipponbare</strain>
    </source>
</reference>
<dbReference type="AlphaFoldDB" id="A0A0P0XXX6"/>
<evidence type="ECO:0000313" key="2">
    <source>
        <dbReference type="Proteomes" id="UP000000763"/>
    </source>
</evidence>
<sequence length="99" mass="11571">MCSEHIQVSHPFLGKLPTAPQNNLLVPENTQTTSKHIINWYSGHCKCLNHSLRYHCIIFQVTGEDNWVPEVFQIGIVWLHWTRHVQTRTQSFLVHKTGR</sequence>
<protein>
    <submittedName>
        <fullName evidence="1">Os10g0567200 protein</fullName>
    </submittedName>
</protein>
<organism evidence="1 2">
    <name type="scientific">Oryza sativa subsp. japonica</name>
    <name type="common">Rice</name>
    <dbReference type="NCBI Taxonomy" id="39947"/>
    <lineage>
        <taxon>Eukaryota</taxon>
        <taxon>Viridiplantae</taxon>
        <taxon>Streptophyta</taxon>
        <taxon>Embryophyta</taxon>
        <taxon>Tracheophyta</taxon>
        <taxon>Spermatophyta</taxon>
        <taxon>Magnoliopsida</taxon>
        <taxon>Liliopsida</taxon>
        <taxon>Poales</taxon>
        <taxon>Poaceae</taxon>
        <taxon>BOP clade</taxon>
        <taxon>Oryzoideae</taxon>
        <taxon>Oryzeae</taxon>
        <taxon>Oryzinae</taxon>
        <taxon>Oryza</taxon>
        <taxon>Oryza sativa</taxon>
    </lineage>
</organism>
<evidence type="ECO:0000313" key="1">
    <source>
        <dbReference type="EMBL" id="BAF27268.1"/>
    </source>
</evidence>
<dbReference type="Gramene" id="Os10t0567200-01">
    <property type="protein sequence ID" value="Os10t0567200-01"/>
    <property type="gene ID" value="Os10g0567200"/>
</dbReference>
<reference evidence="2" key="2">
    <citation type="journal article" date="2008" name="Nucleic Acids Res.">
        <title>The rice annotation project database (RAP-DB): 2008 update.</title>
        <authorList>
            <consortium name="The rice annotation project (RAP)"/>
        </authorList>
    </citation>
    <scope>GENOME REANNOTATION</scope>
    <source>
        <strain evidence="2">cv. Nipponbare</strain>
    </source>
</reference>
<gene>
    <name evidence="1" type="ordered locus">Os10g0567200</name>
</gene>
<proteinExistence type="predicted"/>
<dbReference type="OMA" id="YSAHIQA"/>
<dbReference type="EMBL" id="AP008216">
    <property type="protein sequence ID" value="BAF27268.1"/>
    <property type="molecule type" value="Genomic_DNA"/>
</dbReference>
<accession>A0A0P0XXX6</accession>